<accession>A0A850HCA6</accession>
<feature type="binding site" evidence="5">
    <location>
        <position position="84"/>
    </location>
    <ligand>
        <name>FAD</name>
        <dbReference type="ChEBI" id="CHEBI:57692"/>
    </ligand>
</feature>
<evidence type="ECO:0000313" key="8">
    <source>
        <dbReference type="Proteomes" id="UP000546031"/>
    </source>
</evidence>
<evidence type="ECO:0000256" key="3">
    <source>
        <dbReference type="ARBA" id="ARBA00022630"/>
    </source>
</evidence>
<dbReference type="Proteomes" id="UP000546031">
    <property type="component" value="Unassembled WGS sequence"/>
</dbReference>
<reference evidence="7 8" key="1">
    <citation type="submission" date="2020-06" db="EMBL/GenBank/DDBJ databases">
        <title>Altererythrobacter lutimaris sp. nov., a marine bacterium isolated from a tidal flat.</title>
        <authorList>
            <person name="Kim D."/>
            <person name="Yoo Y."/>
            <person name="Kim J.-J."/>
        </authorList>
    </citation>
    <scope>NUCLEOTIDE SEQUENCE [LARGE SCALE GENOMIC DNA]</scope>
    <source>
        <strain evidence="7 8">JGD-16</strain>
    </source>
</reference>
<protein>
    <submittedName>
        <fullName evidence="7">GMC family oxidoreductase N-terminal domain-containing protein</fullName>
    </submittedName>
</protein>
<dbReference type="EMBL" id="JABWTA010000001">
    <property type="protein sequence ID" value="NVE95803.1"/>
    <property type="molecule type" value="Genomic_DNA"/>
</dbReference>
<dbReference type="AlphaFoldDB" id="A0A850HCA6"/>
<dbReference type="Gene3D" id="3.50.50.60">
    <property type="entry name" value="FAD/NAD(P)-binding domain"/>
    <property type="match status" value="1"/>
</dbReference>
<keyword evidence="3" id="KW-0285">Flavoprotein</keyword>
<dbReference type="SUPFAM" id="SSF51905">
    <property type="entry name" value="FAD/NAD(P)-binding domain"/>
    <property type="match status" value="1"/>
</dbReference>
<evidence type="ECO:0000313" key="7">
    <source>
        <dbReference type="EMBL" id="NVE95803.1"/>
    </source>
</evidence>
<gene>
    <name evidence="7" type="ORF">HUO12_12920</name>
</gene>
<dbReference type="PANTHER" id="PTHR11552:SF147">
    <property type="entry name" value="CHOLINE DEHYDROGENASE, MITOCHONDRIAL"/>
    <property type="match status" value="1"/>
</dbReference>
<feature type="binding site" evidence="5">
    <location>
        <position position="219"/>
    </location>
    <ligand>
        <name>FAD</name>
        <dbReference type="ChEBI" id="CHEBI:57692"/>
    </ligand>
</feature>
<dbReference type="Pfam" id="PF05199">
    <property type="entry name" value="GMC_oxred_C"/>
    <property type="match status" value="1"/>
</dbReference>
<feature type="domain" description="Glucose-methanol-choline oxidoreductase N-terminal" evidence="6">
    <location>
        <begin position="253"/>
        <end position="267"/>
    </location>
</feature>
<dbReference type="Gene3D" id="3.30.560.10">
    <property type="entry name" value="Glucose Oxidase, domain 3"/>
    <property type="match status" value="1"/>
</dbReference>
<evidence type="ECO:0000256" key="2">
    <source>
        <dbReference type="ARBA" id="ARBA00010790"/>
    </source>
</evidence>
<comment type="caution">
    <text evidence="7">The sequence shown here is derived from an EMBL/GenBank/DDBJ whole genome shotgun (WGS) entry which is preliminary data.</text>
</comment>
<dbReference type="SUPFAM" id="SSF54373">
    <property type="entry name" value="FAD-linked reductases, C-terminal domain"/>
    <property type="match status" value="1"/>
</dbReference>
<dbReference type="InterPro" id="IPR007867">
    <property type="entry name" value="GMC_OxRtase_C"/>
</dbReference>
<dbReference type="InterPro" id="IPR000172">
    <property type="entry name" value="GMC_OxRdtase_N"/>
</dbReference>
<dbReference type="PANTHER" id="PTHR11552">
    <property type="entry name" value="GLUCOSE-METHANOL-CHOLINE GMC OXIDOREDUCTASE"/>
    <property type="match status" value="1"/>
</dbReference>
<organism evidence="7 8">
    <name type="scientific">Altererythrobacter lutimaris</name>
    <dbReference type="NCBI Taxonomy" id="2743979"/>
    <lineage>
        <taxon>Bacteria</taxon>
        <taxon>Pseudomonadati</taxon>
        <taxon>Pseudomonadota</taxon>
        <taxon>Alphaproteobacteria</taxon>
        <taxon>Sphingomonadales</taxon>
        <taxon>Erythrobacteraceae</taxon>
        <taxon>Altererythrobacter</taxon>
    </lineage>
</organism>
<comment type="cofactor">
    <cofactor evidence="1 5">
        <name>FAD</name>
        <dbReference type="ChEBI" id="CHEBI:57692"/>
    </cofactor>
</comment>
<dbReference type="PROSITE" id="PS00624">
    <property type="entry name" value="GMC_OXRED_2"/>
    <property type="match status" value="1"/>
</dbReference>
<keyword evidence="8" id="KW-1185">Reference proteome</keyword>
<comment type="similarity">
    <text evidence="2">Belongs to the GMC oxidoreductase family.</text>
</comment>
<keyword evidence="4 5" id="KW-0274">FAD</keyword>
<sequence length="535" mass="57440">MQHSFDYIVVGAGAAGCVMANRLSANPSTRVLLIEAGPADRSPLARLPNGMGPMLKRQIYSHFCKTEPQAHLSGRQLEEIRGRVLGGNTTINGAQHSRGAPQDFDHWAKLGNAGWAFEDVLPFFKRSESAKHGEDAYRGRSGPFKVSQAPLDHPIAQGWIAAAIEAGHSFNEDLNGGVSTGVGAPDQAVFDGRRTSSASAYLRPVMARSNLTVLTGGLVERLLIDKAKCHGVIVRRKGKDQRFEAGHVIVSGGTIGSPHLLLLSGIGDPDHLREHGVGVHVPLAGVGRNLSDHLGFQIGMTSSQELSDLRFAGPIKGGKAMAQYLLTRRGFFAHSSVRAIGMLCSDVAAEREPSWPDLKLQLASVLPDEETPMHASEHGFHVRISMTRPKSSGTIRLRSANPSACPAINANYLAEREDLERARSGIRLAREIFAQKPMSPFTGKRMSPSLEVASDEELEQWLRDHAGSDAHAIGTCRMGEDEDAVVDPQLKVRGVEGLSVVDGSVMPAHVSGNTTAPILMIAEKAASMMLSEQNA</sequence>
<evidence type="ECO:0000259" key="6">
    <source>
        <dbReference type="PROSITE" id="PS00624"/>
    </source>
</evidence>
<dbReference type="GO" id="GO:0016614">
    <property type="term" value="F:oxidoreductase activity, acting on CH-OH group of donors"/>
    <property type="evidence" value="ECO:0007669"/>
    <property type="project" value="InterPro"/>
</dbReference>
<name>A0A850HCA6_9SPHN</name>
<evidence type="ECO:0000256" key="5">
    <source>
        <dbReference type="PIRSR" id="PIRSR000137-2"/>
    </source>
</evidence>
<dbReference type="PIRSF" id="PIRSF000137">
    <property type="entry name" value="Alcohol_oxidase"/>
    <property type="match status" value="1"/>
</dbReference>
<evidence type="ECO:0000256" key="1">
    <source>
        <dbReference type="ARBA" id="ARBA00001974"/>
    </source>
</evidence>
<dbReference type="InterPro" id="IPR012132">
    <property type="entry name" value="GMC_OxRdtase"/>
</dbReference>
<dbReference type="GO" id="GO:0050660">
    <property type="term" value="F:flavin adenine dinucleotide binding"/>
    <property type="evidence" value="ECO:0007669"/>
    <property type="project" value="InterPro"/>
</dbReference>
<dbReference type="RefSeq" id="WP_176273995.1">
    <property type="nucleotide sequence ID" value="NZ_JABWTA010000001.1"/>
</dbReference>
<evidence type="ECO:0000256" key="4">
    <source>
        <dbReference type="ARBA" id="ARBA00022827"/>
    </source>
</evidence>
<dbReference type="Pfam" id="PF00732">
    <property type="entry name" value="GMC_oxred_N"/>
    <property type="match status" value="1"/>
</dbReference>
<proteinExistence type="inferred from homology"/>
<feature type="binding site" evidence="5">
    <location>
        <position position="503"/>
    </location>
    <ligand>
        <name>FAD</name>
        <dbReference type="ChEBI" id="CHEBI:57692"/>
    </ligand>
</feature>
<dbReference type="InterPro" id="IPR036188">
    <property type="entry name" value="FAD/NAD-bd_sf"/>
</dbReference>